<dbReference type="InterPro" id="IPR001775">
    <property type="entry name" value="GspD/PilQ"/>
</dbReference>
<reference evidence="2" key="1">
    <citation type="journal article" date="2014" name="Front. Microbiol.">
        <title>High frequency of phylogenetically diverse reductive dehalogenase-homologous genes in deep subseafloor sedimentary metagenomes.</title>
        <authorList>
            <person name="Kawai M."/>
            <person name="Futagami T."/>
            <person name="Toyoda A."/>
            <person name="Takaki Y."/>
            <person name="Nishi S."/>
            <person name="Hori S."/>
            <person name="Arai W."/>
            <person name="Tsubouchi T."/>
            <person name="Morono Y."/>
            <person name="Uchiyama I."/>
            <person name="Ito T."/>
            <person name="Fujiyama A."/>
            <person name="Inagaki F."/>
            <person name="Takami H."/>
        </authorList>
    </citation>
    <scope>NUCLEOTIDE SEQUENCE</scope>
    <source>
        <strain evidence="2">Expedition CK06-06</strain>
    </source>
</reference>
<protein>
    <recommendedName>
        <fullName evidence="1">Type II/III secretion system secretin-like domain-containing protein</fullName>
    </recommendedName>
</protein>
<feature type="non-terminal residue" evidence="2">
    <location>
        <position position="290"/>
    </location>
</feature>
<dbReference type="InterPro" id="IPR004846">
    <property type="entry name" value="T2SS/T3SS_dom"/>
</dbReference>
<evidence type="ECO:0000259" key="1">
    <source>
        <dbReference type="Pfam" id="PF00263"/>
    </source>
</evidence>
<dbReference type="InterPro" id="IPR050810">
    <property type="entry name" value="Bact_Secretion_Sys_Channel"/>
</dbReference>
<evidence type="ECO:0000313" key="2">
    <source>
        <dbReference type="EMBL" id="GAI07464.1"/>
    </source>
</evidence>
<dbReference type="Pfam" id="PF00263">
    <property type="entry name" value="Secretin"/>
    <property type="match status" value="1"/>
</dbReference>
<organism evidence="2">
    <name type="scientific">marine sediment metagenome</name>
    <dbReference type="NCBI Taxonomy" id="412755"/>
    <lineage>
        <taxon>unclassified sequences</taxon>
        <taxon>metagenomes</taxon>
        <taxon>ecological metagenomes</taxon>
    </lineage>
</organism>
<dbReference type="InterPro" id="IPR004845">
    <property type="entry name" value="T2SS_GspD_CS"/>
</dbReference>
<name>X1MMA2_9ZZZZ</name>
<dbReference type="AlphaFoldDB" id="X1MMA2"/>
<dbReference type="EMBL" id="BARV01010059">
    <property type="protein sequence ID" value="GAI07464.1"/>
    <property type="molecule type" value="Genomic_DNA"/>
</dbReference>
<dbReference type="PANTHER" id="PTHR30332">
    <property type="entry name" value="PROBABLE GENERAL SECRETION PATHWAY PROTEIN D"/>
    <property type="match status" value="1"/>
</dbReference>
<dbReference type="PROSITE" id="PS00875">
    <property type="entry name" value="T2SP_D"/>
    <property type="match status" value="1"/>
</dbReference>
<proteinExistence type="predicted"/>
<sequence length="290" mass="31542">TQGSVSSIKGTSHIIVTDTESKIREITALLAKIDRITPQILVEARIYDITSQETLDLGVQWNAGRRTDITFDAALGTNPTSGPRNPFLLSGFNNPTAETGTGVTGALRMGWLNSSIDIDAILKAQQEIVNAKLLANPRILVLDNETALFDIVREIPYTESTVTTGGSTETVIFKEIGVRLVVTPHVTRDGMIRLRIQPEFGVLVSQHPTTLVPTVDTRKLDTTTLIKDGQTVVLGGLRKKDVSQQINKVPLLGDLPLIGGLFRFEGEDTAVTELIVFITPRIVPQEPVLS</sequence>
<accession>X1MMA2</accession>
<gene>
    <name evidence="2" type="ORF">S06H3_19613</name>
</gene>
<dbReference type="PANTHER" id="PTHR30332:SF17">
    <property type="entry name" value="TYPE IV PILIATION SYSTEM PROTEIN DR_0774-RELATED"/>
    <property type="match status" value="1"/>
</dbReference>
<comment type="caution">
    <text evidence="2">The sequence shown here is derived from an EMBL/GenBank/DDBJ whole genome shotgun (WGS) entry which is preliminary data.</text>
</comment>
<dbReference type="PRINTS" id="PR00811">
    <property type="entry name" value="BCTERIALGSPD"/>
</dbReference>
<dbReference type="GO" id="GO:0015627">
    <property type="term" value="C:type II protein secretion system complex"/>
    <property type="evidence" value="ECO:0007669"/>
    <property type="project" value="TreeGrafter"/>
</dbReference>
<feature type="domain" description="Type II/III secretion system secretin-like" evidence="1">
    <location>
        <begin position="129"/>
        <end position="283"/>
    </location>
</feature>
<dbReference type="GO" id="GO:0009306">
    <property type="term" value="P:protein secretion"/>
    <property type="evidence" value="ECO:0007669"/>
    <property type="project" value="InterPro"/>
</dbReference>
<feature type="non-terminal residue" evidence="2">
    <location>
        <position position="1"/>
    </location>
</feature>